<sequence length="151" mass="17959">MRDMLKRKEEEEEKMTVNVPRSGEFVVERLPGGTLQAKHSLGGEKFERVCISYEKKPSPQQGEIHFRLERHADSGGISHPDSIRVTFKLDEQAKKWKFDKKEGMIGKRIKPEEWENMLEEFFKNKDARKWLEEEETYGPPRKSWFQRHRLG</sequence>
<dbReference type="AlphaFoldDB" id="A0A7D6BNR1"/>
<dbReference type="KEGG" id="flt:Sv326_0627"/>
<protein>
    <submittedName>
        <fullName evidence="1">Uncharacterized protein</fullName>
    </submittedName>
</protein>
<dbReference type="EMBL" id="CP058998">
    <property type="protein sequence ID" value="QLJ52802.1"/>
    <property type="molecule type" value="Genomic_DNA"/>
</dbReference>
<proteinExistence type="predicted"/>
<name>A0A7D6BNR1_FERL1</name>
<organism evidence="1 2">
    <name type="scientific">Fermentimicrarchaeum limneticum</name>
    <dbReference type="NCBI Taxonomy" id="2795018"/>
    <lineage>
        <taxon>Archaea</taxon>
        <taxon>Candidatus Micrarchaeota</taxon>
        <taxon>Candidatus Fermentimicrarchaeales</taxon>
        <taxon>Candidatus Fermentimicrarchaeaceae</taxon>
        <taxon>Candidatus Fermentimicrarchaeum</taxon>
    </lineage>
</organism>
<gene>
    <name evidence="1" type="ORF">Sv326_0627</name>
</gene>
<reference evidence="2" key="1">
    <citation type="submission" date="2020-07" db="EMBL/GenBank/DDBJ databases">
        <title>Metabolic diversity and evolutionary history of the archaeal phylum ###Micrarchaeota### uncovered from a freshwater lake metagenome.</title>
        <authorList>
            <person name="Kadnikov V.V."/>
            <person name="Savvichev A.S."/>
            <person name="Mardanov A.V."/>
            <person name="Beletsky A.V."/>
            <person name="Chupakov A.V."/>
            <person name="Kokryatskaya N.M."/>
            <person name="Pimenov N.V."/>
            <person name="Ravin N.V."/>
        </authorList>
    </citation>
    <scope>NUCLEOTIDE SEQUENCE [LARGE SCALE GENOMIC DNA]</scope>
</reference>
<evidence type="ECO:0000313" key="1">
    <source>
        <dbReference type="EMBL" id="QLJ52802.1"/>
    </source>
</evidence>
<evidence type="ECO:0000313" key="2">
    <source>
        <dbReference type="Proteomes" id="UP000510821"/>
    </source>
</evidence>
<accession>A0A7D6BNR1</accession>
<dbReference type="Proteomes" id="UP000510821">
    <property type="component" value="Chromosome"/>
</dbReference>